<dbReference type="SMART" id="SM00283">
    <property type="entry name" value="MA"/>
    <property type="match status" value="1"/>
</dbReference>
<dbReference type="PROSITE" id="PS50111">
    <property type="entry name" value="CHEMOTAXIS_TRANSDUC_2"/>
    <property type="match status" value="1"/>
</dbReference>
<comment type="similarity">
    <text evidence="2">Belongs to the methyl-accepting chemotaxis (MCP) protein family.</text>
</comment>
<feature type="transmembrane region" description="Helical" evidence="5">
    <location>
        <begin position="46"/>
        <end position="69"/>
    </location>
</feature>
<keyword evidence="3" id="KW-0807">Transducer</keyword>
<sequence length="468" mass="49242">MTFCIAALMALTVAMAGWALYYFHDLLALGSGDKVLSTLQAQQSTFNIVLTAVLVLAVLLGLAAISYFFRRVVRPLGDFAAYFDAIAKGDLTQRIRVLTANEIGDLFESLGRMQESLVKTTTTVRLGLEEIHAGAQEIAQGNTNISSRTEEQAASLQQTAASMEQLAGTVRQNADNAQQANQLAATASDVAHRGGSAVNEVVATMQGISASSNKISDIVGVIDSIAFQTNILALNAAVEAARAGEQGKGFAVVAAEVRALAQRSAQAAREITALIEDSVRKVTEGSSQVERAGATMQEIVDSVRRVTDIMGEITAATIEQSSGIDQVNRAVSQMDETTQYNARLVEQAALASSGLSEQVTKVNQAIAFFRSPGTEVIDVSARRVANRRSVNASTSESEQRRNPSLKSSAAASKSAGAATKGLSAPATARAAAPAKASAAAQDDSQRLLRPDLSGKQNAASSDDDWEEF</sequence>
<organism evidence="8 9">
    <name type="scientific">Alcaligenes faecalis</name>
    <dbReference type="NCBI Taxonomy" id="511"/>
    <lineage>
        <taxon>Bacteria</taxon>
        <taxon>Pseudomonadati</taxon>
        <taxon>Pseudomonadota</taxon>
        <taxon>Betaproteobacteria</taxon>
        <taxon>Burkholderiales</taxon>
        <taxon>Alcaligenaceae</taxon>
        <taxon>Alcaligenes</taxon>
    </lineage>
</organism>
<keyword evidence="5" id="KW-1133">Transmembrane helix</keyword>
<dbReference type="PANTHER" id="PTHR43531:SF14">
    <property type="entry name" value="METHYL-ACCEPTING CHEMOTAXIS PROTEIN I-RELATED"/>
    <property type="match status" value="1"/>
</dbReference>
<protein>
    <submittedName>
        <fullName evidence="8">Methyl-accepting chemotaxis protein</fullName>
    </submittedName>
</protein>
<gene>
    <name evidence="8" type="ORF">M2J83_06860</name>
</gene>
<dbReference type="Proteomes" id="UP001211866">
    <property type="component" value="Chromosome"/>
</dbReference>
<name>A0ABY7NAQ3_ALCFA</name>
<dbReference type="CDD" id="cd06225">
    <property type="entry name" value="HAMP"/>
    <property type="match status" value="1"/>
</dbReference>
<feature type="domain" description="Methyl-accepting transducer" evidence="6">
    <location>
        <begin position="127"/>
        <end position="356"/>
    </location>
</feature>
<dbReference type="EMBL" id="CP096916">
    <property type="protein sequence ID" value="WBM40300.1"/>
    <property type="molecule type" value="Genomic_DNA"/>
</dbReference>
<dbReference type="InterPro" id="IPR003660">
    <property type="entry name" value="HAMP_dom"/>
</dbReference>
<dbReference type="CDD" id="cd11386">
    <property type="entry name" value="MCP_signal"/>
    <property type="match status" value="1"/>
</dbReference>
<dbReference type="InterPro" id="IPR051310">
    <property type="entry name" value="MCP_chemotaxis"/>
</dbReference>
<evidence type="ECO:0000256" key="3">
    <source>
        <dbReference type="PROSITE-ProRule" id="PRU00284"/>
    </source>
</evidence>
<dbReference type="InterPro" id="IPR004090">
    <property type="entry name" value="Chemotax_Me-accpt_rcpt"/>
</dbReference>
<dbReference type="PROSITE" id="PS50885">
    <property type="entry name" value="HAMP"/>
    <property type="match status" value="1"/>
</dbReference>
<dbReference type="PRINTS" id="PR00260">
    <property type="entry name" value="CHEMTRNSDUCR"/>
</dbReference>
<keyword evidence="1" id="KW-0488">Methylation</keyword>
<evidence type="ECO:0000259" key="6">
    <source>
        <dbReference type="PROSITE" id="PS50111"/>
    </source>
</evidence>
<evidence type="ECO:0000313" key="8">
    <source>
        <dbReference type="EMBL" id="WBM40300.1"/>
    </source>
</evidence>
<dbReference type="Pfam" id="PF00672">
    <property type="entry name" value="HAMP"/>
    <property type="match status" value="1"/>
</dbReference>
<evidence type="ECO:0000256" key="1">
    <source>
        <dbReference type="ARBA" id="ARBA00022481"/>
    </source>
</evidence>
<feature type="domain" description="HAMP" evidence="7">
    <location>
        <begin position="70"/>
        <end position="122"/>
    </location>
</feature>
<evidence type="ECO:0000256" key="4">
    <source>
        <dbReference type="SAM" id="MobiDB-lite"/>
    </source>
</evidence>
<evidence type="ECO:0000259" key="7">
    <source>
        <dbReference type="PROSITE" id="PS50885"/>
    </source>
</evidence>
<dbReference type="PANTHER" id="PTHR43531">
    <property type="entry name" value="PROTEIN ICFG"/>
    <property type="match status" value="1"/>
</dbReference>
<keyword evidence="9" id="KW-1185">Reference proteome</keyword>
<keyword evidence="5" id="KW-0812">Transmembrane</keyword>
<dbReference type="InterPro" id="IPR004089">
    <property type="entry name" value="MCPsignal_dom"/>
</dbReference>
<evidence type="ECO:0000313" key="9">
    <source>
        <dbReference type="Proteomes" id="UP001211866"/>
    </source>
</evidence>
<feature type="region of interest" description="Disordered" evidence="4">
    <location>
        <begin position="385"/>
        <end position="468"/>
    </location>
</feature>
<reference evidence="8 9" key="1">
    <citation type="submission" date="2022-05" db="EMBL/GenBank/DDBJ databases">
        <title>Complete sequence of strain NY11312.</title>
        <authorList>
            <person name="Zhou D."/>
        </authorList>
    </citation>
    <scope>NUCLEOTIDE SEQUENCE [LARGE SCALE GENOMIC DNA]</scope>
    <source>
        <strain evidence="8 9">NY11312</strain>
    </source>
</reference>
<dbReference type="Gene3D" id="1.10.287.950">
    <property type="entry name" value="Methyl-accepting chemotaxis protein"/>
    <property type="match status" value="1"/>
</dbReference>
<keyword evidence="5" id="KW-0472">Membrane</keyword>
<proteinExistence type="inferred from homology"/>
<feature type="compositionally biased region" description="Low complexity" evidence="4">
    <location>
        <begin position="404"/>
        <end position="440"/>
    </location>
</feature>
<dbReference type="Pfam" id="PF00015">
    <property type="entry name" value="MCPsignal"/>
    <property type="match status" value="1"/>
</dbReference>
<accession>A0ABY7NAQ3</accession>
<evidence type="ECO:0000256" key="2">
    <source>
        <dbReference type="ARBA" id="ARBA00029447"/>
    </source>
</evidence>
<evidence type="ECO:0000256" key="5">
    <source>
        <dbReference type="SAM" id="Phobius"/>
    </source>
</evidence>
<dbReference type="SMART" id="SM00304">
    <property type="entry name" value="HAMP"/>
    <property type="match status" value="1"/>
</dbReference>
<dbReference type="SUPFAM" id="SSF58104">
    <property type="entry name" value="Methyl-accepting chemotaxis protein (MCP) signaling domain"/>
    <property type="match status" value="1"/>
</dbReference>